<gene>
    <name evidence="8" type="ORF">ACAOBT_LOCUS2391</name>
</gene>
<dbReference type="OrthoDB" id="10257284at2759"/>
<name>A0A9P0JVA0_ACAOB</name>
<dbReference type="EMBL" id="CAKOFQ010006675">
    <property type="protein sequence ID" value="CAH1957982.1"/>
    <property type="molecule type" value="Genomic_DNA"/>
</dbReference>
<evidence type="ECO:0000256" key="1">
    <source>
        <dbReference type="ARBA" id="ARBA00000032"/>
    </source>
</evidence>
<organism evidence="8 9">
    <name type="scientific">Acanthoscelides obtectus</name>
    <name type="common">Bean weevil</name>
    <name type="synonym">Bruchus obtectus</name>
    <dbReference type="NCBI Taxonomy" id="200917"/>
    <lineage>
        <taxon>Eukaryota</taxon>
        <taxon>Metazoa</taxon>
        <taxon>Ecdysozoa</taxon>
        <taxon>Arthropoda</taxon>
        <taxon>Hexapoda</taxon>
        <taxon>Insecta</taxon>
        <taxon>Pterygota</taxon>
        <taxon>Neoptera</taxon>
        <taxon>Endopterygota</taxon>
        <taxon>Coleoptera</taxon>
        <taxon>Polyphaga</taxon>
        <taxon>Cucujiformia</taxon>
        <taxon>Chrysomeloidea</taxon>
        <taxon>Chrysomelidae</taxon>
        <taxon>Bruchinae</taxon>
        <taxon>Bruchini</taxon>
        <taxon>Acanthoscelides</taxon>
    </lineage>
</organism>
<dbReference type="EC" id="3.1.3.2" evidence="3"/>
<evidence type="ECO:0000256" key="2">
    <source>
        <dbReference type="ARBA" id="ARBA00005375"/>
    </source>
</evidence>
<comment type="similarity">
    <text evidence="2">Belongs to the histidine acid phosphatase family.</text>
</comment>
<dbReference type="InterPro" id="IPR029033">
    <property type="entry name" value="His_PPase_superfam"/>
</dbReference>
<comment type="caution">
    <text evidence="8">The sequence shown here is derived from an EMBL/GenBank/DDBJ whole genome shotgun (WGS) entry which is preliminary data.</text>
</comment>
<dbReference type="AlphaFoldDB" id="A0A9P0JVA0"/>
<dbReference type="SUPFAM" id="SSF53254">
    <property type="entry name" value="Phosphoglycerate mutase-like"/>
    <property type="match status" value="1"/>
</dbReference>
<evidence type="ECO:0000256" key="5">
    <source>
        <dbReference type="ARBA" id="ARBA00022801"/>
    </source>
</evidence>
<dbReference type="CDD" id="cd07061">
    <property type="entry name" value="HP_HAP_like"/>
    <property type="match status" value="1"/>
</dbReference>
<dbReference type="Gene3D" id="3.40.50.1240">
    <property type="entry name" value="Phosphoglycerate mutase-like"/>
    <property type="match status" value="1"/>
</dbReference>
<sequence>MREYEVGRQLRERYNEFLGDLYYPEIVDARSSDLDRTKMSLELVLAGLFPPTGFQTWNPKLPAWQPIPCHYLPINQDMELVGFGCPSYKEELNRVIASEEVKAEFEKYRHIIDYLAENTGQNYTSFIDTVILHLSLTAQAEFGLKLPKWTDAVYPIITEELTIKGYLTGASTDLLKRLGAGYLAKKIIQDTQEKINEEPSKHSKKVYLYSGHEQTVAYLLSFLGIYEPPHIPAYGSHIILEIHEKDGEYGVKVLYQDDSPRLHNYITLPGCEEFCPLDKFMEMHKGLLPADTSECGYE</sequence>
<keyword evidence="5" id="KW-0378">Hydrolase</keyword>
<evidence type="ECO:0000256" key="7">
    <source>
        <dbReference type="ARBA" id="ARBA00023180"/>
    </source>
</evidence>
<dbReference type="Proteomes" id="UP001152888">
    <property type="component" value="Unassembled WGS sequence"/>
</dbReference>
<dbReference type="Pfam" id="PF00328">
    <property type="entry name" value="His_Phos_2"/>
    <property type="match status" value="1"/>
</dbReference>
<evidence type="ECO:0000256" key="6">
    <source>
        <dbReference type="ARBA" id="ARBA00023157"/>
    </source>
</evidence>
<proteinExistence type="inferred from homology"/>
<evidence type="ECO:0000313" key="9">
    <source>
        <dbReference type="Proteomes" id="UP001152888"/>
    </source>
</evidence>
<comment type="catalytic activity">
    <reaction evidence="1">
        <text>a phosphate monoester + H2O = an alcohol + phosphate</text>
        <dbReference type="Rhea" id="RHEA:15017"/>
        <dbReference type="ChEBI" id="CHEBI:15377"/>
        <dbReference type="ChEBI" id="CHEBI:30879"/>
        <dbReference type="ChEBI" id="CHEBI:43474"/>
        <dbReference type="ChEBI" id="CHEBI:67140"/>
        <dbReference type="EC" id="3.1.3.2"/>
    </reaction>
</comment>
<accession>A0A9P0JVA0</accession>
<evidence type="ECO:0000256" key="3">
    <source>
        <dbReference type="ARBA" id="ARBA00012646"/>
    </source>
</evidence>
<dbReference type="PANTHER" id="PTHR11567">
    <property type="entry name" value="ACID PHOSPHATASE-RELATED"/>
    <property type="match status" value="1"/>
</dbReference>
<keyword evidence="7" id="KW-0325">Glycoprotein</keyword>
<reference evidence="8" key="1">
    <citation type="submission" date="2022-03" db="EMBL/GenBank/DDBJ databases">
        <authorList>
            <person name="Sayadi A."/>
        </authorList>
    </citation>
    <scope>NUCLEOTIDE SEQUENCE</scope>
</reference>
<keyword evidence="9" id="KW-1185">Reference proteome</keyword>
<dbReference type="PANTHER" id="PTHR11567:SF211">
    <property type="entry name" value="PROSTATIC ACID PHOSPHATASE"/>
    <property type="match status" value="1"/>
</dbReference>
<keyword evidence="4" id="KW-0732">Signal</keyword>
<dbReference type="InterPro" id="IPR000560">
    <property type="entry name" value="His_Pase_clade-2"/>
</dbReference>
<evidence type="ECO:0000256" key="4">
    <source>
        <dbReference type="ARBA" id="ARBA00022729"/>
    </source>
</evidence>
<evidence type="ECO:0000313" key="8">
    <source>
        <dbReference type="EMBL" id="CAH1957982.1"/>
    </source>
</evidence>
<keyword evidence="6" id="KW-1015">Disulfide bond</keyword>
<dbReference type="InterPro" id="IPR050645">
    <property type="entry name" value="Histidine_acid_phosphatase"/>
</dbReference>
<dbReference type="GO" id="GO:0003993">
    <property type="term" value="F:acid phosphatase activity"/>
    <property type="evidence" value="ECO:0007669"/>
    <property type="project" value="UniProtKB-EC"/>
</dbReference>
<protein>
    <recommendedName>
        <fullName evidence="3">acid phosphatase</fullName>
        <ecNumber evidence="3">3.1.3.2</ecNumber>
    </recommendedName>
</protein>